<sequence>MVTTREHGETSSPQPRRRRNPPEARLSSGGSRAHARTQICHGDRYRYCPATMCELTGAGRERGATRVHLLSHPARQYHQRIADCSVTWPGSLSDVRLPGWDRA</sequence>
<comment type="caution">
    <text evidence="2">The sequence shown here is derived from an EMBL/GenBank/DDBJ whole genome shotgun (WGS) entry which is preliminary data.</text>
</comment>
<evidence type="ECO:0000313" key="3">
    <source>
        <dbReference type="Proteomes" id="UP001321473"/>
    </source>
</evidence>
<evidence type="ECO:0000256" key="1">
    <source>
        <dbReference type="SAM" id="MobiDB-lite"/>
    </source>
</evidence>
<reference evidence="2 3" key="1">
    <citation type="journal article" date="2023" name="Arcadia Sci">
        <title>De novo assembly of a long-read Amblyomma americanum tick genome.</title>
        <authorList>
            <person name="Chou S."/>
            <person name="Poskanzer K.E."/>
            <person name="Rollins M."/>
            <person name="Thuy-Boun P.S."/>
        </authorList>
    </citation>
    <scope>NUCLEOTIDE SEQUENCE [LARGE SCALE GENOMIC DNA]</scope>
    <source>
        <strain evidence="2">F_SG_1</strain>
        <tissue evidence="2">Salivary glands</tissue>
    </source>
</reference>
<proteinExistence type="predicted"/>
<keyword evidence="3" id="KW-1185">Reference proteome</keyword>
<protein>
    <submittedName>
        <fullName evidence="2">Uncharacterized protein</fullName>
    </submittedName>
</protein>
<evidence type="ECO:0000313" key="2">
    <source>
        <dbReference type="EMBL" id="KAK8772227.1"/>
    </source>
</evidence>
<dbReference type="EMBL" id="JARKHS020018651">
    <property type="protein sequence ID" value="KAK8772227.1"/>
    <property type="molecule type" value="Genomic_DNA"/>
</dbReference>
<dbReference type="AlphaFoldDB" id="A0AAQ4EBR7"/>
<dbReference type="Proteomes" id="UP001321473">
    <property type="component" value="Unassembled WGS sequence"/>
</dbReference>
<accession>A0AAQ4EBR7</accession>
<name>A0AAQ4EBR7_AMBAM</name>
<organism evidence="2 3">
    <name type="scientific">Amblyomma americanum</name>
    <name type="common">Lone star tick</name>
    <dbReference type="NCBI Taxonomy" id="6943"/>
    <lineage>
        <taxon>Eukaryota</taxon>
        <taxon>Metazoa</taxon>
        <taxon>Ecdysozoa</taxon>
        <taxon>Arthropoda</taxon>
        <taxon>Chelicerata</taxon>
        <taxon>Arachnida</taxon>
        <taxon>Acari</taxon>
        <taxon>Parasitiformes</taxon>
        <taxon>Ixodida</taxon>
        <taxon>Ixodoidea</taxon>
        <taxon>Ixodidae</taxon>
        <taxon>Amblyomminae</taxon>
        <taxon>Amblyomma</taxon>
    </lineage>
</organism>
<gene>
    <name evidence="2" type="ORF">V5799_024528</name>
</gene>
<feature type="region of interest" description="Disordered" evidence="1">
    <location>
        <begin position="1"/>
        <end position="35"/>
    </location>
</feature>